<dbReference type="Pfam" id="PF15998">
    <property type="entry name" value="DUF4773"/>
    <property type="match status" value="1"/>
</dbReference>
<reference evidence="2" key="1">
    <citation type="journal article" date="2023" name="bioRxiv">
        <title>Scaffold-level genome assemblies of two parasitoid biocontrol wasps reveal the parthenogenesis mechanism and an associated novel virus.</title>
        <authorList>
            <person name="Inwood S."/>
            <person name="Skelly J."/>
            <person name="Guhlin J."/>
            <person name="Harrop T."/>
            <person name="Goldson S."/>
            <person name="Dearden P."/>
        </authorList>
    </citation>
    <scope>NUCLEOTIDE SEQUENCE</scope>
    <source>
        <strain evidence="2">Lincoln</strain>
        <tissue evidence="2">Whole body</tissue>
    </source>
</reference>
<evidence type="ECO:0000259" key="1">
    <source>
        <dbReference type="Pfam" id="PF15998"/>
    </source>
</evidence>
<feature type="domain" description="DUF4773" evidence="1">
    <location>
        <begin position="60"/>
        <end position="174"/>
    </location>
</feature>
<dbReference type="PANTHER" id="PTHR36299">
    <property type="entry name" value="AGAP008005-PA"/>
    <property type="match status" value="1"/>
</dbReference>
<dbReference type="AlphaFoldDB" id="A0AA39KP49"/>
<keyword evidence="3" id="KW-1185">Reference proteome</keyword>
<name>A0AA39KP49_MICHY</name>
<dbReference type="PANTHER" id="PTHR36299:SF2">
    <property type="entry name" value="DUF4773 DOMAIN-CONTAINING PROTEIN"/>
    <property type="match status" value="1"/>
</dbReference>
<gene>
    <name evidence="2" type="ORF">PV327_002474</name>
</gene>
<reference evidence="2" key="2">
    <citation type="submission" date="2023-03" db="EMBL/GenBank/DDBJ databases">
        <authorList>
            <person name="Inwood S.N."/>
            <person name="Skelly J.G."/>
            <person name="Guhlin J."/>
            <person name="Harrop T.W.R."/>
            <person name="Goldson S.G."/>
            <person name="Dearden P.K."/>
        </authorList>
    </citation>
    <scope>NUCLEOTIDE SEQUENCE</scope>
    <source>
        <strain evidence="2">Lincoln</strain>
        <tissue evidence="2">Whole body</tissue>
    </source>
</reference>
<comment type="caution">
    <text evidence="2">The sequence shown here is derived from an EMBL/GenBank/DDBJ whole genome shotgun (WGS) entry which is preliminary data.</text>
</comment>
<sequence>MIPFQIMANQTTNVVNHLYTLQSIKSIYYNLSNHQQLEVTLNDSEKLPNQNLKFYSRGVPCECQHLVCSCCTGMKLGPVDFNKTCAKVVVLPEEFSMQIFLLMNEKIIATQTFSGKNPRPICYPMNLLIFPIKLCIRFHDIHIINDTFIACADFESKVDNWTVFILHFECMQMSMINGTSISWLDHSDTIQSINSDALIDNLSLTQFITSEEPEVFDEVTFEPGFVNTISENSTPKILSEEEEDQIGSLKI</sequence>
<evidence type="ECO:0000313" key="3">
    <source>
        <dbReference type="Proteomes" id="UP001168972"/>
    </source>
</evidence>
<accession>A0AA39KP49</accession>
<dbReference type="Proteomes" id="UP001168972">
    <property type="component" value="Unassembled WGS sequence"/>
</dbReference>
<organism evidence="2 3">
    <name type="scientific">Microctonus hyperodae</name>
    <name type="common">Parasitoid wasp</name>
    <dbReference type="NCBI Taxonomy" id="165561"/>
    <lineage>
        <taxon>Eukaryota</taxon>
        <taxon>Metazoa</taxon>
        <taxon>Ecdysozoa</taxon>
        <taxon>Arthropoda</taxon>
        <taxon>Hexapoda</taxon>
        <taxon>Insecta</taxon>
        <taxon>Pterygota</taxon>
        <taxon>Neoptera</taxon>
        <taxon>Endopterygota</taxon>
        <taxon>Hymenoptera</taxon>
        <taxon>Apocrita</taxon>
        <taxon>Ichneumonoidea</taxon>
        <taxon>Braconidae</taxon>
        <taxon>Euphorinae</taxon>
        <taxon>Microctonus</taxon>
    </lineage>
</organism>
<dbReference type="InterPro" id="IPR031941">
    <property type="entry name" value="DUF4773"/>
</dbReference>
<dbReference type="EMBL" id="JAQQBR010001831">
    <property type="protein sequence ID" value="KAK0168698.1"/>
    <property type="molecule type" value="Genomic_DNA"/>
</dbReference>
<evidence type="ECO:0000313" key="2">
    <source>
        <dbReference type="EMBL" id="KAK0168698.1"/>
    </source>
</evidence>
<proteinExistence type="predicted"/>
<protein>
    <recommendedName>
        <fullName evidence="1">DUF4773 domain-containing protein</fullName>
    </recommendedName>
</protein>